<evidence type="ECO:0000313" key="4">
    <source>
        <dbReference type="EMBL" id="KAL0565673.1"/>
    </source>
</evidence>
<dbReference type="EMBL" id="JBAHYK010002169">
    <property type="protein sequence ID" value="KAL0565673.1"/>
    <property type="molecule type" value="Genomic_DNA"/>
</dbReference>
<dbReference type="Pfam" id="PF00787">
    <property type="entry name" value="PX"/>
    <property type="match status" value="1"/>
</dbReference>
<dbReference type="InterPro" id="IPR001683">
    <property type="entry name" value="PX_dom"/>
</dbReference>
<evidence type="ECO:0000259" key="2">
    <source>
        <dbReference type="PROSITE" id="PS50003"/>
    </source>
</evidence>
<dbReference type="PROSITE" id="PS50195">
    <property type="entry name" value="PX"/>
    <property type="match status" value="1"/>
</dbReference>
<feature type="compositionally biased region" description="Low complexity" evidence="1">
    <location>
        <begin position="257"/>
        <end position="281"/>
    </location>
</feature>
<dbReference type="Proteomes" id="UP001465976">
    <property type="component" value="Unassembled WGS sequence"/>
</dbReference>
<sequence length="587" mass="66171">MADVLTRLAAINTKLDRTLEAAPGWDNPRYTQIWNDIQHPTLLQADELPISPPPSLNITDFGGTNTQEEEGLRQKEVQRWQKEESGKHQQLADKEIQRKREEEETQRELGEAKRPGKRATREKADSQWRQQEQSRAEAGRNSMAEENRSAEWKRQVQQEREEQQRRPEQEVPNECEDADGGSREAAVDTCLDTNETVSPEMSPQPANLPRLAVPPRPHLKTIQTKVPPTPLQPTQNNAMLQATPWESGSHHLLPHDSPQSPSTSPSPSYLYQYPSTTRTPQKSPPPSPQEQTLQTSISSAIDAFCALPLLSSDLPHTKISISRPFIRPNYRGKEVLSFLVHVDPGRGKEGWKVKRMYKDVLDLDSRVRASVAKEVGKKIMVLPEGKLWRDHAPAKADQRKAVLESYFQTLIDLPVEINEEVIEFFTTDIVKETMQPVMQAGHKEGYLTKRGKNFGGWKTRFFILQGPVLEYYNWCGGTHLGSINVTGAQIGRQQCNPSFASADDEKEYRHAFLIDEAKKGPGGSHSRHVLCAESDEERDSWVELLARYFSGSYSFRGRLVCLNPPITAAQTPPTSVSRAVFGVTPLV</sequence>
<feature type="domain" description="PX" evidence="3">
    <location>
        <begin position="316"/>
        <end position="432"/>
    </location>
</feature>
<evidence type="ECO:0000259" key="3">
    <source>
        <dbReference type="PROSITE" id="PS50195"/>
    </source>
</evidence>
<feature type="region of interest" description="Disordered" evidence="1">
    <location>
        <begin position="247"/>
        <end position="295"/>
    </location>
</feature>
<dbReference type="CDD" id="cd13277">
    <property type="entry name" value="PH_Bem3"/>
    <property type="match status" value="1"/>
</dbReference>
<feature type="compositionally biased region" description="Basic and acidic residues" evidence="1">
    <location>
        <begin position="70"/>
        <end position="169"/>
    </location>
</feature>
<protein>
    <submittedName>
        <fullName evidence="4">Rho GTPase activating protein</fullName>
    </submittedName>
</protein>
<gene>
    <name evidence="4" type="primary">BEM3_3</name>
    <name evidence="4" type="ORF">V5O48_016345</name>
</gene>
<dbReference type="Gene3D" id="2.30.29.30">
    <property type="entry name" value="Pleckstrin-homology domain (PH domain)/Phosphotyrosine-binding domain (PTB)"/>
    <property type="match status" value="1"/>
</dbReference>
<organism evidence="4 5">
    <name type="scientific">Marasmius crinis-equi</name>
    <dbReference type="NCBI Taxonomy" id="585013"/>
    <lineage>
        <taxon>Eukaryota</taxon>
        <taxon>Fungi</taxon>
        <taxon>Dikarya</taxon>
        <taxon>Basidiomycota</taxon>
        <taxon>Agaricomycotina</taxon>
        <taxon>Agaricomycetes</taxon>
        <taxon>Agaricomycetidae</taxon>
        <taxon>Agaricales</taxon>
        <taxon>Marasmiineae</taxon>
        <taxon>Marasmiaceae</taxon>
        <taxon>Marasmius</taxon>
    </lineage>
</organism>
<dbReference type="InterPro" id="IPR011993">
    <property type="entry name" value="PH-like_dom_sf"/>
</dbReference>
<feature type="compositionally biased region" description="Polar residues" evidence="1">
    <location>
        <begin position="191"/>
        <end position="205"/>
    </location>
</feature>
<dbReference type="PROSITE" id="PS50003">
    <property type="entry name" value="PH_DOMAIN"/>
    <property type="match status" value="1"/>
</dbReference>
<evidence type="ECO:0000256" key="1">
    <source>
        <dbReference type="SAM" id="MobiDB-lite"/>
    </source>
</evidence>
<reference evidence="4 5" key="1">
    <citation type="submission" date="2024-02" db="EMBL/GenBank/DDBJ databases">
        <title>A draft genome for the cacao thread blight pathogen Marasmius crinis-equi.</title>
        <authorList>
            <person name="Cohen S.P."/>
            <person name="Baruah I.K."/>
            <person name="Amoako-Attah I."/>
            <person name="Bukari Y."/>
            <person name="Meinhardt L.W."/>
            <person name="Bailey B.A."/>
        </authorList>
    </citation>
    <scope>NUCLEOTIDE SEQUENCE [LARGE SCALE GENOMIC DNA]</scope>
    <source>
        <strain evidence="4 5">GH-76</strain>
    </source>
</reference>
<dbReference type="SUPFAM" id="SSF64268">
    <property type="entry name" value="PX domain"/>
    <property type="match status" value="1"/>
</dbReference>
<proteinExistence type="predicted"/>
<feature type="domain" description="PH" evidence="2">
    <location>
        <begin position="440"/>
        <end position="550"/>
    </location>
</feature>
<feature type="compositionally biased region" description="Polar residues" evidence="1">
    <location>
        <begin position="56"/>
        <end position="66"/>
    </location>
</feature>
<name>A0ABR3ES37_9AGAR</name>
<dbReference type="SMART" id="SM00233">
    <property type="entry name" value="PH"/>
    <property type="match status" value="1"/>
</dbReference>
<dbReference type="Pfam" id="PF00169">
    <property type="entry name" value="PH"/>
    <property type="match status" value="1"/>
</dbReference>
<keyword evidence="5" id="KW-1185">Reference proteome</keyword>
<comment type="caution">
    <text evidence="4">The sequence shown here is derived from an EMBL/GenBank/DDBJ whole genome shotgun (WGS) entry which is preliminary data.</text>
</comment>
<dbReference type="CDD" id="cd06093">
    <property type="entry name" value="PX_domain"/>
    <property type="match status" value="1"/>
</dbReference>
<dbReference type="InterPro" id="IPR036871">
    <property type="entry name" value="PX_dom_sf"/>
</dbReference>
<dbReference type="Gene3D" id="3.30.1520.10">
    <property type="entry name" value="Phox-like domain"/>
    <property type="match status" value="1"/>
</dbReference>
<evidence type="ECO:0000313" key="5">
    <source>
        <dbReference type="Proteomes" id="UP001465976"/>
    </source>
</evidence>
<feature type="region of interest" description="Disordered" evidence="1">
    <location>
        <begin position="46"/>
        <end position="215"/>
    </location>
</feature>
<dbReference type="InterPro" id="IPR001849">
    <property type="entry name" value="PH_domain"/>
</dbReference>
<dbReference type="SUPFAM" id="SSF50729">
    <property type="entry name" value="PH domain-like"/>
    <property type="match status" value="1"/>
</dbReference>
<accession>A0ABR3ES37</accession>